<keyword evidence="1" id="KW-0732">Signal</keyword>
<evidence type="ECO:0000313" key="2">
    <source>
        <dbReference type="EMBL" id="KAH7119837.1"/>
    </source>
</evidence>
<evidence type="ECO:0000313" key="3">
    <source>
        <dbReference type="Proteomes" id="UP000700596"/>
    </source>
</evidence>
<comment type="caution">
    <text evidence="2">The sequence shown here is derived from an EMBL/GenBank/DDBJ whole genome shotgun (WGS) entry which is preliminary data.</text>
</comment>
<reference evidence="2" key="1">
    <citation type="journal article" date="2021" name="Nat. Commun.">
        <title>Genetic determinants of endophytism in the Arabidopsis root mycobiome.</title>
        <authorList>
            <person name="Mesny F."/>
            <person name="Miyauchi S."/>
            <person name="Thiergart T."/>
            <person name="Pickel B."/>
            <person name="Atanasova L."/>
            <person name="Karlsson M."/>
            <person name="Huettel B."/>
            <person name="Barry K.W."/>
            <person name="Haridas S."/>
            <person name="Chen C."/>
            <person name="Bauer D."/>
            <person name="Andreopoulos W."/>
            <person name="Pangilinan J."/>
            <person name="LaButti K."/>
            <person name="Riley R."/>
            <person name="Lipzen A."/>
            <person name="Clum A."/>
            <person name="Drula E."/>
            <person name="Henrissat B."/>
            <person name="Kohler A."/>
            <person name="Grigoriev I.V."/>
            <person name="Martin F.M."/>
            <person name="Hacquard S."/>
        </authorList>
    </citation>
    <scope>NUCLEOTIDE SEQUENCE</scope>
    <source>
        <strain evidence="2">MPI-CAGE-CH-0243</strain>
    </source>
</reference>
<sequence>MKSLLLALLTLTISTLTIALPQSTPRRPTITILSISPIETIPYSQTYTLGAVYQTNVPKGTHIRISPETPANVVCRIQIGSSSSQYVFFDVLTKPFGIEEVREWFGWRGEVEGITCRLRGEWGSEDRAKAGQVELRELKVKN</sequence>
<name>A0A9P9IH45_9PLEO</name>
<dbReference type="AlphaFoldDB" id="A0A9P9IH45"/>
<protein>
    <submittedName>
        <fullName evidence="2">Uncharacterized protein</fullName>
    </submittedName>
</protein>
<evidence type="ECO:0000256" key="1">
    <source>
        <dbReference type="SAM" id="SignalP"/>
    </source>
</evidence>
<feature type="signal peptide" evidence="1">
    <location>
        <begin position="1"/>
        <end position="19"/>
    </location>
</feature>
<dbReference type="EMBL" id="JAGMWT010000011">
    <property type="protein sequence ID" value="KAH7119837.1"/>
    <property type="molecule type" value="Genomic_DNA"/>
</dbReference>
<proteinExistence type="predicted"/>
<feature type="chain" id="PRO_5040319268" evidence="1">
    <location>
        <begin position="20"/>
        <end position="142"/>
    </location>
</feature>
<dbReference type="Proteomes" id="UP000700596">
    <property type="component" value="Unassembled WGS sequence"/>
</dbReference>
<gene>
    <name evidence="2" type="ORF">B0J11DRAFT_534725</name>
</gene>
<keyword evidence="3" id="KW-1185">Reference proteome</keyword>
<organism evidence="2 3">
    <name type="scientific">Dendryphion nanum</name>
    <dbReference type="NCBI Taxonomy" id="256645"/>
    <lineage>
        <taxon>Eukaryota</taxon>
        <taxon>Fungi</taxon>
        <taxon>Dikarya</taxon>
        <taxon>Ascomycota</taxon>
        <taxon>Pezizomycotina</taxon>
        <taxon>Dothideomycetes</taxon>
        <taxon>Pleosporomycetidae</taxon>
        <taxon>Pleosporales</taxon>
        <taxon>Torulaceae</taxon>
        <taxon>Dendryphion</taxon>
    </lineage>
</organism>
<accession>A0A9P9IH45</accession>